<protein>
    <submittedName>
        <fullName evidence="1">Uncharacterized protein</fullName>
    </submittedName>
</protein>
<dbReference type="EMBL" id="FSRG01000003">
    <property type="protein sequence ID" value="SIN70631.1"/>
    <property type="molecule type" value="Genomic_DNA"/>
</dbReference>
<dbReference type="STRING" id="1121457.SAMN02745161_0186"/>
<keyword evidence="2" id="KW-1185">Reference proteome</keyword>
<reference evidence="2" key="1">
    <citation type="submission" date="2016-11" db="EMBL/GenBank/DDBJ databases">
        <authorList>
            <person name="Varghese N."/>
            <person name="Submissions S."/>
        </authorList>
    </citation>
    <scope>NUCLEOTIDE SEQUENCE [LARGE SCALE GENOMIC DNA]</scope>
    <source>
        <strain evidence="2">DSM 17456</strain>
    </source>
</reference>
<evidence type="ECO:0000313" key="1">
    <source>
        <dbReference type="EMBL" id="SIN70631.1"/>
    </source>
</evidence>
<dbReference type="OrthoDB" id="5458123at2"/>
<evidence type="ECO:0000313" key="2">
    <source>
        <dbReference type="Proteomes" id="UP000184694"/>
    </source>
</evidence>
<sequence>MKQANTRLDIIEKIKMEYNATGAIHIDSEDIKLNKNGKDALFKSAETLAEKLGLHRHTLQEHLYDNIYYIEPAGPLVVAISLPEQQIEMFAQMPESMWSFKLNNRFVN</sequence>
<dbReference type="Proteomes" id="UP000184694">
    <property type="component" value="Unassembled WGS sequence"/>
</dbReference>
<gene>
    <name evidence="1" type="ORF">SAMN02745161_0186</name>
</gene>
<proteinExistence type="predicted"/>
<name>A0A1N6DIJ5_9BACT</name>
<accession>A0A1N6DIJ5</accession>
<organism evidence="1 2">
    <name type="scientific">Halodesulfovibrio marinisediminis DSM 17456</name>
    <dbReference type="NCBI Taxonomy" id="1121457"/>
    <lineage>
        <taxon>Bacteria</taxon>
        <taxon>Pseudomonadati</taxon>
        <taxon>Thermodesulfobacteriota</taxon>
        <taxon>Desulfovibrionia</taxon>
        <taxon>Desulfovibrionales</taxon>
        <taxon>Desulfovibrionaceae</taxon>
        <taxon>Halodesulfovibrio</taxon>
    </lineage>
</organism>
<dbReference type="AlphaFoldDB" id="A0A1N6DIJ5"/>
<dbReference type="RefSeq" id="WP_074215092.1">
    <property type="nucleotide sequence ID" value="NZ_FSRG01000003.1"/>
</dbReference>